<dbReference type="Proteomes" id="UP000037122">
    <property type="component" value="Unassembled WGS sequence"/>
</dbReference>
<dbReference type="AlphaFoldDB" id="A0A0L0P2T7"/>
<feature type="signal peptide" evidence="1">
    <location>
        <begin position="1"/>
        <end position="24"/>
    </location>
</feature>
<reference evidence="3" key="1">
    <citation type="journal article" date="2015" name="BMC Genomics">
        <title>Draft genome of a commonly misdiagnosed multidrug resistant pathogen Candida auris.</title>
        <authorList>
            <person name="Chatterjee S."/>
            <person name="Alampalli S.V."/>
            <person name="Nageshan R.K."/>
            <person name="Chettiar S.T."/>
            <person name="Joshi S."/>
            <person name="Tatu U.S."/>
        </authorList>
    </citation>
    <scope>NUCLEOTIDE SEQUENCE [LARGE SCALE GENOMIC DNA]</scope>
    <source>
        <strain evidence="3">6684</strain>
    </source>
</reference>
<organism evidence="2 3">
    <name type="scientific">Candidozyma auris</name>
    <name type="common">Yeast</name>
    <name type="synonym">Candida auris</name>
    <dbReference type="NCBI Taxonomy" id="498019"/>
    <lineage>
        <taxon>Eukaryota</taxon>
        <taxon>Fungi</taxon>
        <taxon>Dikarya</taxon>
        <taxon>Ascomycota</taxon>
        <taxon>Saccharomycotina</taxon>
        <taxon>Pichiomycetes</taxon>
        <taxon>Metschnikowiaceae</taxon>
        <taxon>Candidozyma</taxon>
    </lineage>
</organism>
<evidence type="ECO:0000313" key="2">
    <source>
        <dbReference type="EMBL" id="KNE00356.1"/>
    </source>
</evidence>
<feature type="chain" id="PRO_5005545375" evidence="1">
    <location>
        <begin position="25"/>
        <end position="80"/>
    </location>
</feature>
<gene>
    <name evidence="2" type="ORF">QG37_02381</name>
</gene>
<keyword evidence="1" id="KW-0732">Signal</keyword>
<evidence type="ECO:0000313" key="3">
    <source>
        <dbReference type="Proteomes" id="UP000037122"/>
    </source>
</evidence>
<name>A0A0L0P2T7_CANAR</name>
<dbReference type="EMBL" id="LGST01000018">
    <property type="protein sequence ID" value="KNE00356.1"/>
    <property type="molecule type" value="Genomic_DNA"/>
</dbReference>
<sequence length="80" mass="8940">MGQRKNVLGRAGTLFLCDVGAALGLQTGKNISRLHLNRSDFFFIILVYKTPWAVIKKKIAENQVITEASMKTTMCIKSRP</sequence>
<dbReference type="VEuPathDB" id="FungiDB:QG37_02381"/>
<proteinExistence type="predicted"/>
<evidence type="ECO:0000256" key="1">
    <source>
        <dbReference type="SAM" id="SignalP"/>
    </source>
</evidence>
<comment type="caution">
    <text evidence="2">The sequence shown here is derived from an EMBL/GenBank/DDBJ whole genome shotgun (WGS) entry which is preliminary data.</text>
</comment>
<accession>A0A0L0P2T7</accession>
<protein>
    <submittedName>
        <fullName evidence="2">Uncharacterized protein</fullName>
    </submittedName>
</protein>